<feature type="non-terminal residue" evidence="1">
    <location>
        <position position="52"/>
    </location>
</feature>
<reference evidence="1" key="1">
    <citation type="submission" date="2020-02" db="EMBL/GenBank/DDBJ databases">
        <authorList>
            <person name="Meier V. D."/>
        </authorList>
    </citation>
    <scope>NUCLEOTIDE SEQUENCE</scope>
    <source>
        <strain evidence="1">AVDCRST_MAG26</strain>
    </source>
</reference>
<dbReference type="AlphaFoldDB" id="A0A6J4JMZ0"/>
<evidence type="ECO:0000313" key="1">
    <source>
        <dbReference type="EMBL" id="CAA9282776.1"/>
    </source>
</evidence>
<sequence length="52" mass="5656">MARCGSTQRTRAYATAVLDAARPVRTPIRIAIEIVIKAGLGRQSMRVAHHLA</sequence>
<organism evidence="1">
    <name type="scientific">uncultured Chloroflexia bacterium</name>
    <dbReference type="NCBI Taxonomy" id="1672391"/>
    <lineage>
        <taxon>Bacteria</taxon>
        <taxon>Bacillati</taxon>
        <taxon>Chloroflexota</taxon>
        <taxon>Chloroflexia</taxon>
        <taxon>environmental samples</taxon>
    </lineage>
</organism>
<accession>A0A6J4JMZ0</accession>
<gene>
    <name evidence="1" type="ORF">AVDCRST_MAG26-3498</name>
</gene>
<dbReference type="EMBL" id="CADCTK010000817">
    <property type="protein sequence ID" value="CAA9282776.1"/>
    <property type="molecule type" value="Genomic_DNA"/>
</dbReference>
<proteinExistence type="predicted"/>
<name>A0A6J4JMZ0_9CHLR</name>
<protein>
    <submittedName>
        <fullName evidence="1">Uncharacterized protein</fullName>
    </submittedName>
</protein>